<evidence type="ECO:0000259" key="2">
    <source>
        <dbReference type="Pfam" id="PF17680"/>
    </source>
</evidence>
<dbReference type="Pfam" id="PF17680">
    <property type="entry name" value="FlgO"/>
    <property type="match status" value="1"/>
</dbReference>
<evidence type="ECO:0000313" key="3">
    <source>
        <dbReference type="EMBL" id="SJM91798.1"/>
    </source>
</evidence>
<dbReference type="OrthoDB" id="5566711at2"/>
<proteinExistence type="predicted"/>
<dbReference type="EMBL" id="FUKJ01000158">
    <property type="protein sequence ID" value="SJM91798.1"/>
    <property type="molecule type" value="Genomic_DNA"/>
</dbReference>
<dbReference type="RefSeq" id="WP_087146691.1">
    <property type="nucleotide sequence ID" value="NZ_FUKJ01000158.1"/>
</dbReference>
<feature type="region of interest" description="Disordered" evidence="1">
    <location>
        <begin position="206"/>
        <end position="245"/>
    </location>
</feature>
<organism evidence="3 4">
    <name type="scientific">Crenothrix polyspora</name>
    <dbReference type="NCBI Taxonomy" id="360316"/>
    <lineage>
        <taxon>Bacteria</taxon>
        <taxon>Pseudomonadati</taxon>
        <taxon>Pseudomonadota</taxon>
        <taxon>Gammaproteobacteria</taxon>
        <taxon>Methylococcales</taxon>
        <taxon>Crenotrichaceae</taxon>
        <taxon>Crenothrix</taxon>
    </lineage>
</organism>
<evidence type="ECO:0000313" key="4">
    <source>
        <dbReference type="Proteomes" id="UP000195442"/>
    </source>
</evidence>
<sequence length="245" mass="26633">MFKKTTAFVPVLLSALLSGCGIHHFLENRDANLVEESYDATENLHEKIRNKIPKNSLIVVSTLLNVDNLNQTSSFGRIVSDQIASAFNSLGYQVIGMEMPIDLFVMKEGGRFHLSDETKAMLRHYHASTLVGGVYAPGKHNGYVSLRMVDINSKNIIASTDFSVPMGPDAKMMMKSKDVGSAGIRAPNMENQTGIGNGGLIAAPEEGTAPMVEENLQPSMDQNLSPVEESPQPNTKDTAQRGILQ</sequence>
<keyword evidence="4" id="KW-1185">Reference proteome</keyword>
<dbReference type="Proteomes" id="UP000195442">
    <property type="component" value="Unassembled WGS sequence"/>
</dbReference>
<name>A0A1R4H696_9GAMM</name>
<dbReference type="PROSITE" id="PS51257">
    <property type="entry name" value="PROKAR_LIPOPROTEIN"/>
    <property type="match status" value="1"/>
</dbReference>
<evidence type="ECO:0000256" key="1">
    <source>
        <dbReference type="SAM" id="MobiDB-lite"/>
    </source>
</evidence>
<dbReference type="InterPro" id="IPR041215">
    <property type="entry name" value="FlgO_dom"/>
</dbReference>
<gene>
    <name evidence="3" type="ORF">CRENPOLYSF2_2400008</name>
</gene>
<feature type="compositionally biased region" description="Polar residues" evidence="1">
    <location>
        <begin position="216"/>
        <end position="237"/>
    </location>
</feature>
<protein>
    <recommendedName>
        <fullName evidence="2">FlgO domain-containing protein</fullName>
    </recommendedName>
</protein>
<feature type="domain" description="FlgO" evidence="2">
    <location>
        <begin position="38"/>
        <end position="167"/>
    </location>
</feature>
<reference evidence="4" key="1">
    <citation type="submission" date="2017-02" db="EMBL/GenBank/DDBJ databases">
        <authorList>
            <person name="Daims H."/>
        </authorList>
    </citation>
    <scope>NUCLEOTIDE SEQUENCE [LARGE SCALE GENOMIC DNA]</scope>
</reference>
<dbReference type="AlphaFoldDB" id="A0A1R4H696"/>
<accession>A0A1R4H696</accession>